<gene>
    <name evidence="3" type="ORF">FHU35_13644</name>
</gene>
<accession>A0A561U6G1</accession>
<evidence type="ECO:0000256" key="2">
    <source>
        <dbReference type="SAM" id="Phobius"/>
    </source>
</evidence>
<feature type="compositionally biased region" description="Low complexity" evidence="1">
    <location>
        <begin position="15"/>
        <end position="39"/>
    </location>
</feature>
<dbReference type="Proteomes" id="UP000316184">
    <property type="component" value="Unassembled WGS sequence"/>
</dbReference>
<feature type="transmembrane region" description="Helical" evidence="2">
    <location>
        <begin position="106"/>
        <end position="132"/>
    </location>
</feature>
<protein>
    <submittedName>
        <fullName evidence="3">Uncharacterized protein</fullName>
    </submittedName>
</protein>
<keyword evidence="2" id="KW-0472">Membrane</keyword>
<keyword evidence="4" id="KW-1185">Reference proteome</keyword>
<feature type="transmembrane region" description="Helical" evidence="2">
    <location>
        <begin position="184"/>
        <end position="206"/>
    </location>
</feature>
<feature type="transmembrane region" description="Helical" evidence="2">
    <location>
        <begin position="64"/>
        <end position="86"/>
    </location>
</feature>
<comment type="caution">
    <text evidence="3">The sequence shown here is derived from an EMBL/GenBank/DDBJ whole genome shotgun (WGS) entry which is preliminary data.</text>
</comment>
<evidence type="ECO:0000256" key="1">
    <source>
        <dbReference type="SAM" id="MobiDB-lite"/>
    </source>
</evidence>
<evidence type="ECO:0000313" key="4">
    <source>
        <dbReference type="Proteomes" id="UP000316184"/>
    </source>
</evidence>
<keyword evidence="2" id="KW-1133">Transmembrane helix</keyword>
<dbReference type="RefSeq" id="WP_246110394.1">
    <property type="nucleotide sequence ID" value="NZ_VIWX01000003.1"/>
</dbReference>
<evidence type="ECO:0000313" key="3">
    <source>
        <dbReference type="EMBL" id="TWF94923.1"/>
    </source>
</evidence>
<name>A0A561U6G1_9PSEU</name>
<dbReference type="EMBL" id="VIWX01000003">
    <property type="protein sequence ID" value="TWF94923.1"/>
    <property type="molecule type" value="Genomic_DNA"/>
</dbReference>
<organism evidence="3 4">
    <name type="scientific">Saccharopolyspora dendranthemae</name>
    <dbReference type="NCBI Taxonomy" id="1181886"/>
    <lineage>
        <taxon>Bacteria</taxon>
        <taxon>Bacillati</taxon>
        <taxon>Actinomycetota</taxon>
        <taxon>Actinomycetes</taxon>
        <taxon>Pseudonocardiales</taxon>
        <taxon>Pseudonocardiaceae</taxon>
        <taxon>Saccharopolyspora</taxon>
    </lineage>
</organism>
<keyword evidence="2" id="KW-0812">Transmembrane</keyword>
<reference evidence="3 4" key="1">
    <citation type="submission" date="2019-06" db="EMBL/GenBank/DDBJ databases">
        <title>Sequencing the genomes of 1000 actinobacteria strains.</title>
        <authorList>
            <person name="Klenk H.-P."/>
        </authorList>
    </citation>
    <scope>NUCLEOTIDE SEQUENCE [LARGE SCALE GENOMIC DNA]</scope>
    <source>
        <strain evidence="3 4">DSM 46699</strain>
    </source>
</reference>
<feature type="region of interest" description="Disordered" evidence="1">
    <location>
        <begin position="1"/>
        <end position="40"/>
    </location>
</feature>
<dbReference type="AlphaFoldDB" id="A0A561U6G1"/>
<sequence>MNFPQNPWQQGGYPQSGTPSGGFPQQPQQQPGGYQPYSQNPFSAPPVPMHEMAVPQRPAQVETAFWIAVVLPLLVTVLNVVSYLVLQGHVRESIGGGTDDVEREVASAVNGVMLVFFIILTIFYLILTGLWITFGFKLRAGRNWARITLTILAGFWAMSSLGTIGSGGMAGLSDTEALPGSYYALSYAQGGLGIIGTVAFVALVFLPKSNAFFDAASRRY</sequence>
<proteinExistence type="predicted"/>
<feature type="transmembrane region" description="Helical" evidence="2">
    <location>
        <begin position="144"/>
        <end position="164"/>
    </location>
</feature>
<feature type="compositionally biased region" description="Polar residues" evidence="1">
    <location>
        <begin position="1"/>
        <end position="13"/>
    </location>
</feature>